<name>A0AAD7ALM0_9AGAR</name>
<keyword evidence="3" id="KW-1185">Reference proteome</keyword>
<dbReference type="PANTHER" id="PTHR35563:SF2">
    <property type="entry name" value="BARREL METAL-DEPENDENT HYDROLASE, PUTATIVE (AFU_ORTHOLOGUE AFUA_1G16240)-RELATED"/>
    <property type="match status" value="1"/>
</dbReference>
<protein>
    <recommendedName>
        <fullName evidence="1">Amidohydrolase-related domain-containing protein</fullName>
    </recommendedName>
</protein>
<dbReference type="InterPro" id="IPR052358">
    <property type="entry name" value="Aro_Compnd_Degr_Hydrolases"/>
</dbReference>
<evidence type="ECO:0000313" key="2">
    <source>
        <dbReference type="EMBL" id="KAJ7362373.1"/>
    </source>
</evidence>
<accession>A0AAD7ALM0</accession>
<dbReference type="SUPFAM" id="SSF51556">
    <property type="entry name" value="Metallo-dependent hydrolases"/>
    <property type="match status" value="1"/>
</dbReference>
<gene>
    <name evidence="2" type="ORF">DFH08DRAFT_840815</name>
</gene>
<dbReference type="EMBL" id="JARIHO010000004">
    <property type="protein sequence ID" value="KAJ7362373.1"/>
    <property type="molecule type" value="Genomic_DNA"/>
</dbReference>
<dbReference type="PANTHER" id="PTHR35563">
    <property type="entry name" value="BARREL METAL-DEPENDENT HYDROLASE, PUTATIVE (AFU_ORTHOLOGUE AFUA_1G16240)-RELATED"/>
    <property type="match status" value="1"/>
</dbReference>
<proteinExistence type="predicted"/>
<dbReference type="Proteomes" id="UP001218218">
    <property type="component" value="Unassembled WGS sequence"/>
</dbReference>
<dbReference type="Gene3D" id="3.20.20.140">
    <property type="entry name" value="Metal-dependent hydrolases"/>
    <property type="match status" value="1"/>
</dbReference>
<dbReference type="InterPro" id="IPR006680">
    <property type="entry name" value="Amidohydro-rel"/>
</dbReference>
<comment type="caution">
    <text evidence="2">The sequence shown here is derived from an EMBL/GenBank/DDBJ whole genome shotgun (WGS) entry which is preliminary data.</text>
</comment>
<sequence>MTGFPKFSSSKIVTWILVRGTGATARPSCPNWLRYSGTALRRGSRRSLKSHTASILSRMAQPQPILPRGAWDSHLHIVDPERWPLADDAPYTPKKADLDACLAFERSIGIDHICIIAMSIYGTDNRCSIAALKRLSGKARGIACIDPHTITDAELDELHGVGFRGVRLNLRTRSQSLGAEEWPKLLRKYAERLWRLDWVIQVFVSMEQYASIAPVVPELGIKVVFDHLGHPEAGETPAMAQPGCAELYAVLAQNKNTYIKLSGLYRLEGVPGLEEHIKKLLKMVPDQIVWASDWPHTAGSEHNPDGDPKATQEFLTPDIPKFIAECVRWCEGDGDLMRKIWVDNPRRLWDYSFDD</sequence>
<dbReference type="AlphaFoldDB" id="A0AAD7ALM0"/>
<organism evidence="2 3">
    <name type="scientific">Mycena albidolilacea</name>
    <dbReference type="NCBI Taxonomy" id="1033008"/>
    <lineage>
        <taxon>Eukaryota</taxon>
        <taxon>Fungi</taxon>
        <taxon>Dikarya</taxon>
        <taxon>Basidiomycota</taxon>
        <taxon>Agaricomycotina</taxon>
        <taxon>Agaricomycetes</taxon>
        <taxon>Agaricomycetidae</taxon>
        <taxon>Agaricales</taxon>
        <taxon>Marasmiineae</taxon>
        <taxon>Mycenaceae</taxon>
        <taxon>Mycena</taxon>
    </lineage>
</organism>
<evidence type="ECO:0000259" key="1">
    <source>
        <dbReference type="Pfam" id="PF04909"/>
    </source>
</evidence>
<dbReference type="Pfam" id="PF04909">
    <property type="entry name" value="Amidohydro_2"/>
    <property type="match status" value="1"/>
</dbReference>
<feature type="domain" description="Amidohydrolase-related" evidence="1">
    <location>
        <begin position="71"/>
        <end position="350"/>
    </location>
</feature>
<dbReference type="InterPro" id="IPR032466">
    <property type="entry name" value="Metal_Hydrolase"/>
</dbReference>
<evidence type="ECO:0000313" key="3">
    <source>
        <dbReference type="Proteomes" id="UP001218218"/>
    </source>
</evidence>
<reference evidence="2" key="1">
    <citation type="submission" date="2023-03" db="EMBL/GenBank/DDBJ databases">
        <title>Massive genome expansion in bonnet fungi (Mycena s.s.) driven by repeated elements and novel gene families across ecological guilds.</title>
        <authorList>
            <consortium name="Lawrence Berkeley National Laboratory"/>
            <person name="Harder C.B."/>
            <person name="Miyauchi S."/>
            <person name="Viragh M."/>
            <person name="Kuo A."/>
            <person name="Thoen E."/>
            <person name="Andreopoulos B."/>
            <person name="Lu D."/>
            <person name="Skrede I."/>
            <person name="Drula E."/>
            <person name="Henrissat B."/>
            <person name="Morin E."/>
            <person name="Kohler A."/>
            <person name="Barry K."/>
            <person name="LaButti K."/>
            <person name="Morin E."/>
            <person name="Salamov A."/>
            <person name="Lipzen A."/>
            <person name="Mereny Z."/>
            <person name="Hegedus B."/>
            <person name="Baldrian P."/>
            <person name="Stursova M."/>
            <person name="Weitz H."/>
            <person name="Taylor A."/>
            <person name="Grigoriev I.V."/>
            <person name="Nagy L.G."/>
            <person name="Martin F."/>
            <person name="Kauserud H."/>
        </authorList>
    </citation>
    <scope>NUCLEOTIDE SEQUENCE</scope>
    <source>
        <strain evidence="2">CBHHK002</strain>
    </source>
</reference>
<dbReference type="GO" id="GO:0016787">
    <property type="term" value="F:hydrolase activity"/>
    <property type="evidence" value="ECO:0007669"/>
    <property type="project" value="InterPro"/>
</dbReference>